<feature type="transmembrane region" description="Helical" evidence="1">
    <location>
        <begin position="33"/>
        <end position="51"/>
    </location>
</feature>
<evidence type="ECO:0000313" key="2">
    <source>
        <dbReference type="EMBL" id="KAA1088404.1"/>
    </source>
</evidence>
<feature type="transmembrane region" description="Helical" evidence="1">
    <location>
        <begin position="63"/>
        <end position="82"/>
    </location>
</feature>
<keyword evidence="1" id="KW-0812">Transmembrane</keyword>
<proteinExistence type="predicted"/>
<reference evidence="2 3" key="1">
    <citation type="submission" date="2019-05" db="EMBL/GenBank/DDBJ databases">
        <title>Emergence of the Ug99 lineage of the wheat stem rust pathogen through somatic hybridization.</title>
        <authorList>
            <person name="Li F."/>
            <person name="Upadhyaya N.M."/>
            <person name="Sperschneider J."/>
            <person name="Matny O."/>
            <person name="Nguyen-Phuc H."/>
            <person name="Mago R."/>
            <person name="Raley C."/>
            <person name="Miller M.E."/>
            <person name="Silverstein K.A.T."/>
            <person name="Henningsen E."/>
            <person name="Hirsch C.D."/>
            <person name="Visser B."/>
            <person name="Pretorius Z.A."/>
            <person name="Steffenson B.J."/>
            <person name="Schwessinger B."/>
            <person name="Dodds P.N."/>
            <person name="Figueroa M."/>
        </authorList>
    </citation>
    <scope>NUCLEOTIDE SEQUENCE [LARGE SCALE GENOMIC DNA]</scope>
    <source>
        <strain evidence="2 3">Ug99</strain>
    </source>
</reference>
<organism evidence="2 3">
    <name type="scientific">Puccinia graminis f. sp. tritici</name>
    <dbReference type="NCBI Taxonomy" id="56615"/>
    <lineage>
        <taxon>Eukaryota</taxon>
        <taxon>Fungi</taxon>
        <taxon>Dikarya</taxon>
        <taxon>Basidiomycota</taxon>
        <taxon>Pucciniomycotina</taxon>
        <taxon>Pucciniomycetes</taxon>
        <taxon>Pucciniales</taxon>
        <taxon>Pucciniaceae</taxon>
        <taxon>Puccinia</taxon>
    </lineage>
</organism>
<keyword evidence="1" id="KW-1133">Transmembrane helix</keyword>
<protein>
    <submittedName>
        <fullName evidence="2">Uncharacterized protein</fullName>
    </submittedName>
</protein>
<evidence type="ECO:0000313" key="3">
    <source>
        <dbReference type="Proteomes" id="UP000325313"/>
    </source>
</evidence>
<dbReference type="Proteomes" id="UP000325313">
    <property type="component" value="Unassembled WGS sequence"/>
</dbReference>
<dbReference type="AlphaFoldDB" id="A0A5B0NIQ0"/>
<dbReference type="EMBL" id="VDEP01000406">
    <property type="protein sequence ID" value="KAA1088404.1"/>
    <property type="molecule type" value="Genomic_DNA"/>
</dbReference>
<evidence type="ECO:0000256" key="1">
    <source>
        <dbReference type="SAM" id="Phobius"/>
    </source>
</evidence>
<sequence length="120" mass="13471">MTEDTPSSSPFLPSKTPTYCIQHRLNLISEPKLIAVSLILPSNLYILWNVPLKTIANQDIARFYLPFLGLVLLDFSPISIALSSSLPSFSLVLNQYFVQIDLEFISLGHSVHRLIVSTRL</sequence>
<keyword evidence="1" id="KW-0472">Membrane</keyword>
<comment type="caution">
    <text evidence="2">The sequence shown here is derived from an EMBL/GenBank/DDBJ whole genome shotgun (WGS) entry which is preliminary data.</text>
</comment>
<gene>
    <name evidence="2" type="ORF">PGTUg99_024817</name>
</gene>
<accession>A0A5B0NIQ0</accession>
<name>A0A5B0NIQ0_PUCGR</name>